<accession>A7E5P5</accession>
<dbReference type="GeneID" id="5495124"/>
<dbReference type="EMBL" id="CH476621">
    <property type="protein sequence ID" value="EDN91217.1"/>
    <property type="molecule type" value="Genomic_DNA"/>
</dbReference>
<gene>
    <name evidence="2" type="ORF">SS1G_00620</name>
</gene>
<evidence type="ECO:0000313" key="2">
    <source>
        <dbReference type="EMBL" id="EDN91217.1"/>
    </source>
</evidence>
<keyword evidence="3" id="KW-1185">Reference proteome</keyword>
<protein>
    <submittedName>
        <fullName evidence="2">Uncharacterized protein</fullName>
    </submittedName>
</protein>
<dbReference type="Proteomes" id="UP000001312">
    <property type="component" value="Unassembled WGS sequence"/>
</dbReference>
<sequence length="76" mass="8583">MGDDFMNHHAFIVSQRFSKTIATPTRCLRLCGRCATYAKWASRMLCIKCITKVSNARNDSGKTETHGRQVIPKPEP</sequence>
<dbReference type="InParanoid" id="A7E5P5"/>
<proteinExistence type="predicted"/>
<reference evidence="3" key="1">
    <citation type="journal article" date="2011" name="PLoS Genet.">
        <title>Genomic analysis of the necrotrophic fungal pathogens Sclerotinia sclerotiorum and Botrytis cinerea.</title>
        <authorList>
            <person name="Amselem J."/>
            <person name="Cuomo C.A."/>
            <person name="van Kan J.A."/>
            <person name="Viaud M."/>
            <person name="Benito E.P."/>
            <person name="Couloux A."/>
            <person name="Coutinho P.M."/>
            <person name="de Vries R.P."/>
            <person name="Dyer P.S."/>
            <person name="Fillinger S."/>
            <person name="Fournier E."/>
            <person name="Gout L."/>
            <person name="Hahn M."/>
            <person name="Kohn L."/>
            <person name="Lapalu N."/>
            <person name="Plummer K.M."/>
            <person name="Pradier J.M."/>
            <person name="Quevillon E."/>
            <person name="Sharon A."/>
            <person name="Simon A."/>
            <person name="ten Have A."/>
            <person name="Tudzynski B."/>
            <person name="Tudzynski P."/>
            <person name="Wincker P."/>
            <person name="Andrew M."/>
            <person name="Anthouard V."/>
            <person name="Beever R.E."/>
            <person name="Beffa R."/>
            <person name="Benoit I."/>
            <person name="Bouzid O."/>
            <person name="Brault B."/>
            <person name="Chen Z."/>
            <person name="Choquer M."/>
            <person name="Collemare J."/>
            <person name="Cotton P."/>
            <person name="Danchin E.G."/>
            <person name="Da Silva C."/>
            <person name="Gautier A."/>
            <person name="Giraud C."/>
            <person name="Giraud T."/>
            <person name="Gonzalez C."/>
            <person name="Grossetete S."/>
            <person name="Guldener U."/>
            <person name="Henrissat B."/>
            <person name="Howlett B.J."/>
            <person name="Kodira C."/>
            <person name="Kretschmer M."/>
            <person name="Lappartient A."/>
            <person name="Leroch M."/>
            <person name="Levis C."/>
            <person name="Mauceli E."/>
            <person name="Neuveglise C."/>
            <person name="Oeser B."/>
            <person name="Pearson M."/>
            <person name="Poulain J."/>
            <person name="Poussereau N."/>
            <person name="Quesneville H."/>
            <person name="Rascle C."/>
            <person name="Schumacher J."/>
            <person name="Segurens B."/>
            <person name="Sexton A."/>
            <person name="Silva E."/>
            <person name="Sirven C."/>
            <person name="Soanes D.M."/>
            <person name="Talbot N.J."/>
            <person name="Templeton M."/>
            <person name="Yandava C."/>
            <person name="Yarden O."/>
            <person name="Zeng Q."/>
            <person name="Rollins J.A."/>
            <person name="Lebrun M.H."/>
            <person name="Dickman M."/>
        </authorList>
    </citation>
    <scope>NUCLEOTIDE SEQUENCE [LARGE SCALE GENOMIC DNA]</scope>
    <source>
        <strain evidence="3">ATCC 18683 / 1980 / Ss-1</strain>
    </source>
</reference>
<dbReference type="RefSeq" id="XP_001598531.1">
    <property type="nucleotide sequence ID" value="XM_001598481.1"/>
</dbReference>
<evidence type="ECO:0000256" key="1">
    <source>
        <dbReference type="SAM" id="MobiDB-lite"/>
    </source>
</evidence>
<name>A7E5P5_SCLS1</name>
<organism evidence="2 3">
    <name type="scientific">Sclerotinia sclerotiorum (strain ATCC 18683 / 1980 / Ss-1)</name>
    <name type="common">White mold</name>
    <name type="synonym">Whetzelinia sclerotiorum</name>
    <dbReference type="NCBI Taxonomy" id="665079"/>
    <lineage>
        <taxon>Eukaryota</taxon>
        <taxon>Fungi</taxon>
        <taxon>Dikarya</taxon>
        <taxon>Ascomycota</taxon>
        <taxon>Pezizomycotina</taxon>
        <taxon>Leotiomycetes</taxon>
        <taxon>Helotiales</taxon>
        <taxon>Sclerotiniaceae</taxon>
        <taxon>Sclerotinia</taxon>
    </lineage>
</organism>
<feature type="region of interest" description="Disordered" evidence="1">
    <location>
        <begin position="56"/>
        <end position="76"/>
    </location>
</feature>
<dbReference type="KEGG" id="ssl:SS1G_00620"/>
<dbReference type="AlphaFoldDB" id="A7E5P5"/>
<dbReference type="HOGENOM" id="CLU_2655946_0_0_1"/>
<evidence type="ECO:0000313" key="3">
    <source>
        <dbReference type="Proteomes" id="UP000001312"/>
    </source>
</evidence>